<proteinExistence type="predicted"/>
<feature type="region of interest" description="Disordered" evidence="1">
    <location>
        <begin position="1"/>
        <end position="32"/>
    </location>
</feature>
<dbReference type="RefSeq" id="WP_019161147.1">
    <property type="nucleotide sequence ID" value="NZ_JACOQG010000027.1"/>
</dbReference>
<reference evidence="3 4" key="1">
    <citation type="submission" date="2020-08" db="EMBL/GenBank/DDBJ databases">
        <title>Genome public.</title>
        <authorList>
            <person name="Liu C."/>
            <person name="Sun Q."/>
        </authorList>
    </citation>
    <scope>NUCLEOTIDE SEQUENCE [LARGE SCALE GENOMIC DNA]</scope>
    <source>
        <strain evidence="3 4">M29</strain>
    </source>
</reference>
<accession>A0ABR7IKZ4</accession>
<evidence type="ECO:0000313" key="3">
    <source>
        <dbReference type="EMBL" id="MBC5780696.1"/>
    </source>
</evidence>
<dbReference type="Proteomes" id="UP000649826">
    <property type="component" value="Unassembled WGS sequence"/>
</dbReference>
<sequence>MAQNNQEKILEATKDKQTGHDESVLNPVYKNESDLSRKEKRLLEKEKLKGMGPGKKLQYIWMYYKPVMFGILAAIVLAFVLKDWYINAKTKTVLSIAAVNSQLSDTDDIEKQVEELLGVTEDKYSKVQISVNITTDETGGNLDYYAQTAYMTQVQAGTLDVMLMPEQLYDSLNTDGIFLNLEELLGDHVFGEFGTQSDQTHITIKDSRLAEEFGLSYDSITIVVPASAPNQKNAAKWMESLISEE</sequence>
<feature type="compositionally biased region" description="Basic and acidic residues" evidence="1">
    <location>
        <begin position="8"/>
        <end position="23"/>
    </location>
</feature>
<name>A0ABR7IKZ4_9FIRM</name>
<keyword evidence="2" id="KW-0812">Transmembrane</keyword>
<keyword evidence="2" id="KW-0472">Membrane</keyword>
<protein>
    <recommendedName>
        <fullName evidence="5">Extracellular solute-binding protein</fullName>
    </recommendedName>
</protein>
<comment type="caution">
    <text evidence="3">The sequence shown here is derived from an EMBL/GenBank/DDBJ whole genome shotgun (WGS) entry which is preliminary data.</text>
</comment>
<keyword evidence="2" id="KW-1133">Transmembrane helix</keyword>
<evidence type="ECO:0000256" key="2">
    <source>
        <dbReference type="SAM" id="Phobius"/>
    </source>
</evidence>
<gene>
    <name evidence="3" type="ORF">H8Z82_13745</name>
</gene>
<keyword evidence="4" id="KW-1185">Reference proteome</keyword>
<evidence type="ECO:0008006" key="5">
    <source>
        <dbReference type="Google" id="ProtNLM"/>
    </source>
</evidence>
<evidence type="ECO:0000313" key="4">
    <source>
        <dbReference type="Proteomes" id="UP000649826"/>
    </source>
</evidence>
<organism evidence="3 4">
    <name type="scientific">Blautia difficilis</name>
    <dbReference type="NCBI Taxonomy" id="2763027"/>
    <lineage>
        <taxon>Bacteria</taxon>
        <taxon>Bacillati</taxon>
        <taxon>Bacillota</taxon>
        <taxon>Clostridia</taxon>
        <taxon>Lachnospirales</taxon>
        <taxon>Lachnospiraceae</taxon>
        <taxon>Blautia</taxon>
    </lineage>
</organism>
<feature type="transmembrane region" description="Helical" evidence="2">
    <location>
        <begin position="61"/>
        <end position="81"/>
    </location>
</feature>
<dbReference type="EMBL" id="JACOQG010000027">
    <property type="protein sequence ID" value="MBC5780696.1"/>
    <property type="molecule type" value="Genomic_DNA"/>
</dbReference>
<evidence type="ECO:0000256" key="1">
    <source>
        <dbReference type="SAM" id="MobiDB-lite"/>
    </source>
</evidence>